<evidence type="ECO:0000313" key="4">
    <source>
        <dbReference type="Proteomes" id="UP000276133"/>
    </source>
</evidence>
<keyword evidence="2" id="KW-0732">Signal</keyword>
<dbReference type="EMBL" id="REGN01012354">
    <property type="protein sequence ID" value="RMZ95661.1"/>
    <property type="molecule type" value="Genomic_DNA"/>
</dbReference>
<evidence type="ECO:0000256" key="1">
    <source>
        <dbReference type="SAM" id="Phobius"/>
    </source>
</evidence>
<feature type="transmembrane region" description="Helical" evidence="1">
    <location>
        <begin position="189"/>
        <end position="212"/>
    </location>
</feature>
<sequence length="241" mass="27738">MNLNYNIKSIFFLISISLVKSQYFYQDNYYQDNLDSNDTLFNEPLEPIDLGIEPFNYLGNNDFNDQPQAFVSEPVIPTHTQNQQASDKLATEAQINLMPETTSQHKNEKVVQEFFDQLSTPINDKKANESKSNIEVEYIDYDYEEFMNEYYDSTPEDDISSKETILEKVIDKQAEVVGEPPREKKSFNLLYIFVPVATIAALVLVIALAVIFRRIAIKKQSSTSNKNVIYRQVATSETQKV</sequence>
<accession>A0A3M7P993</accession>
<dbReference type="Proteomes" id="UP000276133">
    <property type="component" value="Unassembled WGS sequence"/>
</dbReference>
<keyword evidence="4" id="KW-1185">Reference proteome</keyword>
<evidence type="ECO:0000256" key="2">
    <source>
        <dbReference type="SAM" id="SignalP"/>
    </source>
</evidence>
<comment type="caution">
    <text evidence="3">The sequence shown here is derived from an EMBL/GenBank/DDBJ whole genome shotgun (WGS) entry which is preliminary data.</text>
</comment>
<reference evidence="3 4" key="1">
    <citation type="journal article" date="2018" name="Sci. Rep.">
        <title>Genomic signatures of local adaptation to the degree of environmental predictability in rotifers.</title>
        <authorList>
            <person name="Franch-Gras L."/>
            <person name="Hahn C."/>
            <person name="Garcia-Roger E.M."/>
            <person name="Carmona M.J."/>
            <person name="Serra M."/>
            <person name="Gomez A."/>
        </authorList>
    </citation>
    <scope>NUCLEOTIDE SEQUENCE [LARGE SCALE GENOMIC DNA]</scope>
    <source>
        <strain evidence="3">HYR1</strain>
    </source>
</reference>
<evidence type="ECO:0000313" key="3">
    <source>
        <dbReference type="EMBL" id="RMZ95661.1"/>
    </source>
</evidence>
<gene>
    <name evidence="3" type="ORF">BpHYR1_006855</name>
</gene>
<name>A0A3M7P993_BRAPC</name>
<keyword evidence="1" id="KW-0472">Membrane</keyword>
<proteinExistence type="predicted"/>
<dbReference type="AlphaFoldDB" id="A0A3M7P993"/>
<feature type="chain" id="PRO_5018327749" evidence="2">
    <location>
        <begin position="22"/>
        <end position="241"/>
    </location>
</feature>
<organism evidence="3 4">
    <name type="scientific">Brachionus plicatilis</name>
    <name type="common">Marine rotifer</name>
    <name type="synonym">Brachionus muelleri</name>
    <dbReference type="NCBI Taxonomy" id="10195"/>
    <lineage>
        <taxon>Eukaryota</taxon>
        <taxon>Metazoa</taxon>
        <taxon>Spiralia</taxon>
        <taxon>Gnathifera</taxon>
        <taxon>Rotifera</taxon>
        <taxon>Eurotatoria</taxon>
        <taxon>Monogononta</taxon>
        <taxon>Pseudotrocha</taxon>
        <taxon>Ploima</taxon>
        <taxon>Brachionidae</taxon>
        <taxon>Brachionus</taxon>
    </lineage>
</organism>
<keyword evidence="1" id="KW-0812">Transmembrane</keyword>
<keyword evidence="1" id="KW-1133">Transmembrane helix</keyword>
<feature type="signal peptide" evidence="2">
    <location>
        <begin position="1"/>
        <end position="21"/>
    </location>
</feature>
<protein>
    <submittedName>
        <fullName evidence="3">Uncharacterized protein</fullName>
    </submittedName>
</protein>